<evidence type="ECO:0000313" key="3">
    <source>
        <dbReference type="EMBL" id="QIS13599.1"/>
    </source>
</evidence>
<gene>
    <name evidence="3" type="ORF">F5544_28740</name>
</gene>
<sequence>MSDSRDADTCAAEPRRAPSRRTIAVWSACGLLLSGFAGVTYWGTLPATSSAQVATPVTGNCKGTGTVSTGDDPGTARVVITGLSCTSSDTRFNTTNGTASGNVKFDLVTNCQNTVLDTLTGTFDGTFDLHNGTSGKGSGTGKISLVTGGASGAVSQGSATVDSGGSTFTVGAVGGNVAVSVANLTTLCPAPNASETGTGDGTGAGTE</sequence>
<name>A0A6G9YK13_9NOCA</name>
<keyword evidence="2" id="KW-0472">Membrane</keyword>
<dbReference type="AlphaFoldDB" id="A0A6G9YK13"/>
<feature type="compositionally biased region" description="Gly residues" evidence="1">
    <location>
        <begin position="198"/>
        <end position="207"/>
    </location>
</feature>
<protein>
    <submittedName>
        <fullName evidence="3">Uncharacterized protein</fullName>
    </submittedName>
</protein>
<evidence type="ECO:0000256" key="2">
    <source>
        <dbReference type="SAM" id="Phobius"/>
    </source>
</evidence>
<organism evidence="3 4">
    <name type="scientific">Nocardia arthritidis</name>
    <dbReference type="NCBI Taxonomy" id="228602"/>
    <lineage>
        <taxon>Bacteria</taxon>
        <taxon>Bacillati</taxon>
        <taxon>Actinomycetota</taxon>
        <taxon>Actinomycetes</taxon>
        <taxon>Mycobacteriales</taxon>
        <taxon>Nocardiaceae</taxon>
        <taxon>Nocardia</taxon>
    </lineage>
</organism>
<dbReference type="RefSeq" id="WP_167476115.1">
    <property type="nucleotide sequence ID" value="NZ_CP046172.1"/>
</dbReference>
<dbReference type="KEGG" id="nah:F5544_28740"/>
<evidence type="ECO:0000313" key="4">
    <source>
        <dbReference type="Proteomes" id="UP000503540"/>
    </source>
</evidence>
<feature type="transmembrane region" description="Helical" evidence="2">
    <location>
        <begin position="23"/>
        <end position="43"/>
    </location>
</feature>
<evidence type="ECO:0000256" key="1">
    <source>
        <dbReference type="SAM" id="MobiDB-lite"/>
    </source>
</evidence>
<reference evidence="3 4" key="1">
    <citation type="journal article" date="2019" name="ACS Chem. Biol.">
        <title>Identification and Mobilization of a Cryptic Antibiotic Biosynthesis Gene Locus from a Human-Pathogenic Nocardia Isolate.</title>
        <authorList>
            <person name="Herisse M."/>
            <person name="Ishida K."/>
            <person name="Porter J.L."/>
            <person name="Howden B."/>
            <person name="Hertweck C."/>
            <person name="Stinear T.P."/>
            <person name="Pidot S.J."/>
        </authorList>
    </citation>
    <scope>NUCLEOTIDE SEQUENCE [LARGE SCALE GENOMIC DNA]</scope>
    <source>
        <strain evidence="3 4">AUSMDU00012717</strain>
    </source>
</reference>
<proteinExistence type="predicted"/>
<feature type="region of interest" description="Disordered" evidence="1">
    <location>
        <begin position="188"/>
        <end position="207"/>
    </location>
</feature>
<keyword evidence="2" id="KW-0812">Transmembrane</keyword>
<dbReference type="EMBL" id="CP046172">
    <property type="protein sequence ID" value="QIS13599.1"/>
    <property type="molecule type" value="Genomic_DNA"/>
</dbReference>
<dbReference type="Proteomes" id="UP000503540">
    <property type="component" value="Chromosome"/>
</dbReference>
<keyword evidence="4" id="KW-1185">Reference proteome</keyword>
<accession>A0A6G9YK13</accession>
<keyword evidence="2" id="KW-1133">Transmembrane helix</keyword>